<keyword evidence="6" id="KW-0539">Nucleus</keyword>
<evidence type="ECO:0000256" key="7">
    <source>
        <dbReference type="SAM" id="MobiDB-lite"/>
    </source>
</evidence>
<feature type="binding site" evidence="6">
    <location>
        <position position="144"/>
    </location>
    <ligand>
        <name>S-adenosyl-L-methionine</name>
        <dbReference type="ChEBI" id="CHEBI:59789"/>
    </ligand>
</feature>
<dbReference type="GO" id="GO:0106388">
    <property type="term" value="F:rRNA small subunit aminocarboxypropyltransferase activity"/>
    <property type="evidence" value="ECO:0007669"/>
    <property type="project" value="UniProtKB-EC"/>
</dbReference>
<protein>
    <recommendedName>
        <fullName evidence="6">18S rRNA aminocarboxypropyltransferase</fullName>
        <ecNumber evidence="6">2.5.1.157</ecNumber>
    </recommendedName>
</protein>
<dbReference type="PANTHER" id="PTHR20426:SF0">
    <property type="entry name" value="18S RRNA AMINOCARBOXYPROPYLTRANSFERASE"/>
    <property type="match status" value="1"/>
</dbReference>
<dbReference type="GO" id="GO:0005634">
    <property type="term" value="C:nucleus"/>
    <property type="evidence" value="ECO:0007669"/>
    <property type="project" value="UniProtKB-SubCell"/>
</dbReference>
<proteinExistence type="inferred from homology"/>
<dbReference type="Pfam" id="PF04068">
    <property type="entry name" value="Fer4_RLI"/>
    <property type="match status" value="1"/>
</dbReference>
<evidence type="ECO:0000256" key="2">
    <source>
        <dbReference type="ARBA" id="ARBA00022517"/>
    </source>
</evidence>
<dbReference type="GO" id="GO:0030490">
    <property type="term" value="P:maturation of SSU-rRNA"/>
    <property type="evidence" value="ECO:0007669"/>
    <property type="project" value="TreeGrafter"/>
</dbReference>
<evidence type="ECO:0000256" key="5">
    <source>
        <dbReference type="ARBA" id="ARBA00022691"/>
    </source>
</evidence>
<sequence length="393" mass="43405">MPKKHTPKPPKVTRERTHHGGSRITRSAEDIESGAAPSRPPFKAAAWDMQHCDPKRCSGKKLIRLGLMRDLRIGQKHAGVVVTPNGKIPVSPADQETLEQYGAAVVECSWARLEEVPFGRIGGKCERLLPYLIAANTVNYGRPWKLNCVEALAATFAICNHPDWAEQILSPFSYGSSFLAINSDLLSRYSKCVDSAGVQKAQEDYLQALDREFDKRREESANVSGGIWGEGNRNRERRHAVGEDEEEGGQVSEAEAEAENENDDEEEEEDGGDRFIQAQQSLSPPKSDSDEDDAAEMAMLRQIVLASKAFSSTPQTARRPSVQREEKHVEQKTSHNTQHSDSDDDDDGVCIAEAYPVQEDQGPSIIRGSVVEENEEVVAVFSRTVISAPKRAP</sequence>
<dbReference type="AlphaFoldDB" id="A0A3N4LRM1"/>
<feature type="compositionally biased region" description="Basic and acidic residues" evidence="7">
    <location>
        <begin position="322"/>
        <end position="341"/>
    </location>
</feature>
<dbReference type="GO" id="GO:0000455">
    <property type="term" value="P:enzyme-directed rRNA pseudouridine synthesis"/>
    <property type="evidence" value="ECO:0007669"/>
    <property type="project" value="UniProtKB-UniRule"/>
</dbReference>
<evidence type="ECO:0000256" key="1">
    <source>
        <dbReference type="ARBA" id="ARBA00022490"/>
    </source>
</evidence>
<name>A0A3N4LRM1_9PEZI</name>
<dbReference type="FunCoup" id="A0A3N4LRM1">
    <property type="interactions" value="788"/>
</dbReference>
<dbReference type="GO" id="GO:0005737">
    <property type="term" value="C:cytoplasm"/>
    <property type="evidence" value="ECO:0007669"/>
    <property type="project" value="UniProtKB-SubCell"/>
</dbReference>
<dbReference type="EMBL" id="ML121537">
    <property type="protein sequence ID" value="RPB25554.1"/>
    <property type="molecule type" value="Genomic_DNA"/>
</dbReference>
<comment type="subcellular location">
    <subcellularLocation>
        <location evidence="6">Cytoplasm</location>
    </subcellularLocation>
    <subcellularLocation>
        <location evidence="6">Nucleus</location>
    </subcellularLocation>
</comment>
<keyword evidence="5 6" id="KW-0949">S-adenosyl-L-methionine</keyword>
<evidence type="ECO:0000256" key="6">
    <source>
        <dbReference type="HAMAP-Rule" id="MF_03146"/>
    </source>
</evidence>
<reference evidence="10 11" key="1">
    <citation type="journal article" date="2018" name="Nat. Ecol. Evol.">
        <title>Pezizomycetes genomes reveal the molecular basis of ectomycorrhizal truffle lifestyle.</title>
        <authorList>
            <person name="Murat C."/>
            <person name="Payen T."/>
            <person name="Noel B."/>
            <person name="Kuo A."/>
            <person name="Morin E."/>
            <person name="Chen J."/>
            <person name="Kohler A."/>
            <person name="Krizsan K."/>
            <person name="Balestrini R."/>
            <person name="Da Silva C."/>
            <person name="Montanini B."/>
            <person name="Hainaut M."/>
            <person name="Levati E."/>
            <person name="Barry K.W."/>
            <person name="Belfiori B."/>
            <person name="Cichocki N."/>
            <person name="Clum A."/>
            <person name="Dockter R.B."/>
            <person name="Fauchery L."/>
            <person name="Guy J."/>
            <person name="Iotti M."/>
            <person name="Le Tacon F."/>
            <person name="Lindquist E.A."/>
            <person name="Lipzen A."/>
            <person name="Malagnac F."/>
            <person name="Mello A."/>
            <person name="Molinier V."/>
            <person name="Miyauchi S."/>
            <person name="Poulain J."/>
            <person name="Riccioni C."/>
            <person name="Rubini A."/>
            <person name="Sitrit Y."/>
            <person name="Splivallo R."/>
            <person name="Traeger S."/>
            <person name="Wang M."/>
            <person name="Zifcakova L."/>
            <person name="Wipf D."/>
            <person name="Zambonelli A."/>
            <person name="Paolocci F."/>
            <person name="Nowrousian M."/>
            <person name="Ottonello S."/>
            <person name="Baldrian P."/>
            <person name="Spatafora J.W."/>
            <person name="Henrissat B."/>
            <person name="Nagy L.G."/>
            <person name="Aury J.M."/>
            <person name="Wincker P."/>
            <person name="Grigoriev I.V."/>
            <person name="Bonfante P."/>
            <person name="Martin F.M."/>
        </authorList>
    </citation>
    <scope>NUCLEOTIDE SEQUENCE [LARGE SCALE GENOMIC DNA]</scope>
    <source>
        <strain evidence="10 11">ATCC MYA-4762</strain>
    </source>
</reference>
<dbReference type="GO" id="GO:1904047">
    <property type="term" value="F:S-adenosyl-L-methionine binding"/>
    <property type="evidence" value="ECO:0007669"/>
    <property type="project" value="UniProtKB-UniRule"/>
</dbReference>
<comment type="catalytic activity">
    <reaction evidence="6">
        <text>an N(1)-methylpseudouridine in rRNA + S-adenosyl-L-methionine = N(1)-methyl-N(3)-[(3S)-3-amino-3-carboxypropyl]pseudouridine in rRNA + S-methyl-5'-thioadenosine + H(+)</text>
        <dbReference type="Rhea" id="RHEA:63296"/>
        <dbReference type="Rhea" id="RHEA-COMP:11634"/>
        <dbReference type="Rhea" id="RHEA-COMP:16310"/>
        <dbReference type="ChEBI" id="CHEBI:15378"/>
        <dbReference type="ChEBI" id="CHEBI:17509"/>
        <dbReference type="ChEBI" id="CHEBI:59789"/>
        <dbReference type="ChEBI" id="CHEBI:74890"/>
        <dbReference type="ChEBI" id="CHEBI:146234"/>
        <dbReference type="EC" id="2.5.1.157"/>
    </reaction>
</comment>
<dbReference type="EC" id="2.5.1.157" evidence="6"/>
<evidence type="ECO:0000256" key="3">
    <source>
        <dbReference type="ARBA" id="ARBA00022552"/>
    </source>
</evidence>
<feature type="binding site" evidence="6">
    <location>
        <position position="58"/>
    </location>
    <ligand>
        <name>S-adenosyl-L-methionine</name>
        <dbReference type="ChEBI" id="CHEBI:59789"/>
    </ligand>
</feature>
<dbReference type="InterPro" id="IPR007177">
    <property type="entry name" value="Tsr3_C"/>
</dbReference>
<evidence type="ECO:0000259" key="9">
    <source>
        <dbReference type="Pfam" id="PF04068"/>
    </source>
</evidence>
<dbReference type="HAMAP" id="MF_01116">
    <property type="entry name" value="TSR3"/>
    <property type="match status" value="1"/>
</dbReference>
<dbReference type="Proteomes" id="UP000267821">
    <property type="component" value="Unassembled WGS sequence"/>
</dbReference>
<evidence type="ECO:0000259" key="8">
    <source>
        <dbReference type="Pfam" id="PF04034"/>
    </source>
</evidence>
<comment type="similarity">
    <text evidence="6">Belongs to the TDD superfamily. TSR3 family.</text>
</comment>
<comment type="catalytic activity">
    <reaction evidence="6">
        <text>N(1)-methylpseudouridine(1191) in yeast 18S rRNA + S-adenosyl-L-methionine = N(1)-methyl-N(3)-[(3S)-3-amino-3-carboxypropyl]pseudouridine(1191) in yeast 18S rRNA + S-methyl-5'-thioadenosine + H(+)</text>
        <dbReference type="Rhea" id="RHEA:63300"/>
        <dbReference type="Rhea" id="RHEA-COMP:13852"/>
        <dbReference type="Rhea" id="RHEA-COMP:16309"/>
        <dbReference type="ChEBI" id="CHEBI:15378"/>
        <dbReference type="ChEBI" id="CHEBI:17509"/>
        <dbReference type="ChEBI" id="CHEBI:59789"/>
        <dbReference type="ChEBI" id="CHEBI:74890"/>
        <dbReference type="ChEBI" id="CHEBI:146234"/>
    </reaction>
</comment>
<keyword evidence="1 6" id="KW-0963">Cytoplasm</keyword>
<feature type="region of interest" description="Disordered" evidence="7">
    <location>
        <begin position="1"/>
        <end position="39"/>
    </location>
</feature>
<comment type="function">
    <text evidence="6">Aminocarboxypropyltransferase that catalyzes the aminocarboxypropyl transfer on pseudouridine at position 1191 (Psi1191) in 18S rRNA. It constitutes the last step in biosynthesis of the hypermodified N1-methyl-N3-(3-amino-3-carboxypropyl) pseudouridine (m1acp3-Psi) conserved in eukaryotic 18S rRNA.</text>
</comment>
<dbReference type="STRING" id="1051890.A0A3N4LRM1"/>
<gene>
    <name evidence="6" type="primary">TSR3</name>
    <name evidence="10" type="ORF">L211DRAFT_783184</name>
</gene>
<dbReference type="InParanoid" id="A0A3N4LRM1"/>
<feature type="binding site" evidence="6">
    <location>
        <position position="106"/>
    </location>
    <ligand>
        <name>S-adenosyl-L-methionine</name>
        <dbReference type="ChEBI" id="CHEBI:59789"/>
    </ligand>
</feature>
<feature type="domain" description="RNase L inhibitor RLI-like possible metal-binding" evidence="9">
    <location>
        <begin position="44"/>
        <end position="76"/>
    </location>
</feature>
<feature type="binding site" evidence="6">
    <location>
        <position position="129"/>
    </location>
    <ligand>
        <name>S-adenosyl-L-methionine</name>
        <dbReference type="ChEBI" id="CHEBI:59789"/>
    </ligand>
</feature>
<feature type="compositionally biased region" description="Acidic residues" evidence="7">
    <location>
        <begin position="243"/>
        <end position="271"/>
    </location>
</feature>
<evidence type="ECO:0000313" key="10">
    <source>
        <dbReference type="EMBL" id="RPB25554.1"/>
    </source>
</evidence>
<feature type="compositionally biased region" description="Polar residues" evidence="7">
    <location>
        <begin position="309"/>
        <end position="318"/>
    </location>
</feature>
<evidence type="ECO:0000256" key="4">
    <source>
        <dbReference type="ARBA" id="ARBA00022679"/>
    </source>
</evidence>
<keyword evidence="3 6" id="KW-0698">rRNA processing</keyword>
<feature type="compositionally biased region" description="Polar residues" evidence="7">
    <location>
        <begin position="277"/>
        <end position="286"/>
    </location>
</feature>
<dbReference type="OrthoDB" id="10262062at2759"/>
<organism evidence="10 11">
    <name type="scientific">Terfezia boudieri ATCC MYA-4762</name>
    <dbReference type="NCBI Taxonomy" id="1051890"/>
    <lineage>
        <taxon>Eukaryota</taxon>
        <taxon>Fungi</taxon>
        <taxon>Dikarya</taxon>
        <taxon>Ascomycota</taxon>
        <taxon>Pezizomycotina</taxon>
        <taxon>Pezizomycetes</taxon>
        <taxon>Pezizales</taxon>
        <taxon>Pezizaceae</taxon>
        <taxon>Terfezia</taxon>
    </lineage>
</organism>
<keyword evidence="11" id="KW-1185">Reference proteome</keyword>
<accession>A0A3N4LRM1</accession>
<dbReference type="InterPro" id="IPR007209">
    <property type="entry name" value="RNaseL-inhib-like_metal-bd_dom"/>
</dbReference>
<keyword evidence="4 6" id="KW-0808">Transferase</keyword>
<feature type="region of interest" description="Disordered" evidence="7">
    <location>
        <begin position="220"/>
        <end position="349"/>
    </location>
</feature>
<dbReference type="Pfam" id="PF04034">
    <property type="entry name" value="Ribo_biogen_C"/>
    <property type="match status" value="1"/>
</dbReference>
<dbReference type="PANTHER" id="PTHR20426">
    <property type="entry name" value="RIBOSOME BIOGENESIS PROTEIN TSR3 HOMOLOG"/>
    <property type="match status" value="1"/>
</dbReference>
<evidence type="ECO:0000313" key="11">
    <source>
        <dbReference type="Proteomes" id="UP000267821"/>
    </source>
</evidence>
<feature type="domain" description="16S/18S rRNA aminocarboxypropyltransferase Tsr3 C-terminal" evidence="8">
    <location>
        <begin position="80"/>
        <end position="206"/>
    </location>
</feature>
<keyword evidence="2 6" id="KW-0690">Ribosome biogenesis</keyword>
<dbReference type="InterPro" id="IPR022968">
    <property type="entry name" value="Tsr3-like"/>
</dbReference>